<dbReference type="PANTHER" id="PTHR33375">
    <property type="entry name" value="CHROMOSOME-PARTITIONING PROTEIN PARB-RELATED"/>
    <property type="match status" value="1"/>
</dbReference>
<dbReference type="AlphaFoldDB" id="A0A501W6Z0"/>
<sequence>MPERASNDCDLIPRIAPDQRRPWPDNARTHSRKQVRQIMDSIRTFGFTNPVLIDEGNTILAGHGRVAAAKLLGMATVPCRLISSMTPARRRAYVIADNKLALNAGWNEEMLATEIAGLMAIEADLGFDVEVIGFSIPEIDSLIDGLTPQEPRDPADDLPAPAASDAAITHPGDVWLLGSHRLVCGDALVATTYDRLLEAERAQMVFTDSPYNVPIDGHVRVAGAVRHREFGLGDRGEQQPGAAEGIRDDRRIPGGRHARGRAAACPGFARGRHPAASGHDPYLPALRPGRGDRPLDPGGAAEAAGPAPGQRGCSGHDPRRGAQAAPPARRRDQAGADRDLREGHRADRRRAVEPHPGDPRGRLIRTSASRLEIRISRHGGRRGEGPAGRLVCLARFRRGPVRAAVGVRPCKARAEAYLVGCRLHLPGRQSRLPGPRPRAR</sequence>
<gene>
    <name evidence="3" type="ORF">FJM51_22545</name>
</gene>
<feature type="compositionally biased region" description="Low complexity" evidence="1">
    <location>
        <begin position="296"/>
        <end position="309"/>
    </location>
</feature>
<dbReference type="SMART" id="SM00470">
    <property type="entry name" value="ParB"/>
    <property type="match status" value="1"/>
</dbReference>
<proteinExistence type="predicted"/>
<dbReference type="CDD" id="cd16403">
    <property type="entry name" value="ParB_N_like_MT"/>
    <property type="match status" value="1"/>
</dbReference>
<protein>
    <recommendedName>
        <fullName evidence="2">ParB-like N-terminal domain-containing protein</fullName>
    </recommendedName>
</protein>
<dbReference type="InterPro" id="IPR050336">
    <property type="entry name" value="Chromosome_partition/occlusion"/>
</dbReference>
<feature type="region of interest" description="Disordered" evidence="1">
    <location>
        <begin position="231"/>
        <end position="363"/>
    </location>
</feature>
<evidence type="ECO:0000313" key="3">
    <source>
        <dbReference type="EMBL" id="TPE45673.1"/>
    </source>
</evidence>
<dbReference type="OrthoDB" id="7806498at2"/>
<feature type="domain" description="ParB-like N-terminal" evidence="2">
    <location>
        <begin position="13"/>
        <end position="99"/>
    </location>
</feature>
<name>A0A501W6Z0_9RHOB</name>
<comment type="caution">
    <text evidence="3">The sequence shown here is derived from an EMBL/GenBank/DDBJ whole genome shotgun (WGS) entry which is preliminary data.</text>
</comment>
<evidence type="ECO:0000259" key="2">
    <source>
        <dbReference type="SMART" id="SM00470"/>
    </source>
</evidence>
<evidence type="ECO:0000313" key="4">
    <source>
        <dbReference type="Proteomes" id="UP000319255"/>
    </source>
</evidence>
<dbReference type="InterPro" id="IPR003115">
    <property type="entry name" value="ParB_N"/>
</dbReference>
<dbReference type="GO" id="GO:0007059">
    <property type="term" value="P:chromosome segregation"/>
    <property type="evidence" value="ECO:0007669"/>
    <property type="project" value="TreeGrafter"/>
</dbReference>
<accession>A0A501W6Z0</accession>
<dbReference type="SUPFAM" id="SSF110849">
    <property type="entry name" value="ParB/Sulfiredoxin"/>
    <property type="match status" value="1"/>
</dbReference>
<dbReference type="GO" id="GO:0005694">
    <property type="term" value="C:chromosome"/>
    <property type="evidence" value="ECO:0007669"/>
    <property type="project" value="TreeGrafter"/>
</dbReference>
<dbReference type="InterPro" id="IPR036086">
    <property type="entry name" value="ParB/Sulfiredoxin_sf"/>
</dbReference>
<dbReference type="Proteomes" id="UP000319255">
    <property type="component" value="Unassembled WGS sequence"/>
</dbReference>
<keyword evidence="4" id="KW-1185">Reference proteome</keyword>
<dbReference type="EMBL" id="VFRP01000055">
    <property type="protein sequence ID" value="TPE45673.1"/>
    <property type="molecule type" value="Genomic_DNA"/>
</dbReference>
<reference evidence="3 4" key="1">
    <citation type="submission" date="2019-06" db="EMBL/GenBank/DDBJ databases">
        <title>A novel bacterium of genus Amaricoccus, isolated from marine sediment.</title>
        <authorList>
            <person name="Huang H."/>
            <person name="Mo K."/>
            <person name="Hu Y."/>
        </authorList>
    </citation>
    <scope>NUCLEOTIDE SEQUENCE [LARGE SCALE GENOMIC DNA]</scope>
    <source>
        <strain evidence="3 4">HB172011</strain>
    </source>
</reference>
<feature type="region of interest" description="Disordered" evidence="1">
    <location>
        <begin position="1"/>
        <end position="29"/>
    </location>
</feature>
<dbReference type="PANTHER" id="PTHR33375:SF1">
    <property type="entry name" value="CHROMOSOME-PARTITIONING PROTEIN PARB-RELATED"/>
    <property type="match status" value="1"/>
</dbReference>
<evidence type="ECO:0000256" key="1">
    <source>
        <dbReference type="SAM" id="MobiDB-lite"/>
    </source>
</evidence>
<feature type="compositionally biased region" description="Basic and acidic residues" evidence="1">
    <location>
        <begin position="329"/>
        <end position="361"/>
    </location>
</feature>
<dbReference type="Pfam" id="PF02195">
    <property type="entry name" value="ParB_N"/>
    <property type="match status" value="1"/>
</dbReference>
<organism evidence="3 4">
    <name type="scientific">Amaricoccus solimangrovi</name>
    <dbReference type="NCBI Taxonomy" id="2589815"/>
    <lineage>
        <taxon>Bacteria</taxon>
        <taxon>Pseudomonadati</taxon>
        <taxon>Pseudomonadota</taxon>
        <taxon>Alphaproteobacteria</taxon>
        <taxon>Rhodobacterales</taxon>
        <taxon>Paracoccaceae</taxon>
        <taxon>Amaricoccus</taxon>
    </lineage>
</organism>
<dbReference type="Gene3D" id="3.90.1530.10">
    <property type="entry name" value="Conserved hypothetical protein from pyrococcus furiosus pfu- 392566-001, ParB domain"/>
    <property type="match status" value="1"/>
</dbReference>